<organism evidence="2 3">
    <name type="scientific">Ditylenchus destructor</name>
    <dbReference type="NCBI Taxonomy" id="166010"/>
    <lineage>
        <taxon>Eukaryota</taxon>
        <taxon>Metazoa</taxon>
        <taxon>Ecdysozoa</taxon>
        <taxon>Nematoda</taxon>
        <taxon>Chromadorea</taxon>
        <taxon>Rhabditida</taxon>
        <taxon>Tylenchina</taxon>
        <taxon>Tylenchomorpha</taxon>
        <taxon>Sphaerularioidea</taxon>
        <taxon>Anguinidae</taxon>
        <taxon>Anguininae</taxon>
        <taxon>Ditylenchus</taxon>
    </lineage>
</organism>
<feature type="signal peptide" evidence="1">
    <location>
        <begin position="1"/>
        <end position="21"/>
    </location>
</feature>
<gene>
    <name evidence="2" type="ORF">DdX_13219</name>
</gene>
<proteinExistence type="predicted"/>
<evidence type="ECO:0000256" key="1">
    <source>
        <dbReference type="SAM" id="SignalP"/>
    </source>
</evidence>
<dbReference type="EMBL" id="JAKKPZ010000051">
    <property type="protein sequence ID" value="KAI1705992.1"/>
    <property type="molecule type" value="Genomic_DNA"/>
</dbReference>
<name>A0AAD4R2Y9_9BILA</name>
<comment type="caution">
    <text evidence="2">The sequence shown here is derived from an EMBL/GenBank/DDBJ whole genome shotgun (WGS) entry which is preliminary data.</text>
</comment>
<evidence type="ECO:0000313" key="3">
    <source>
        <dbReference type="Proteomes" id="UP001201812"/>
    </source>
</evidence>
<accession>A0AAD4R2Y9</accession>
<keyword evidence="3" id="KW-1185">Reference proteome</keyword>
<feature type="chain" id="PRO_5042056703" evidence="1">
    <location>
        <begin position="22"/>
        <end position="311"/>
    </location>
</feature>
<evidence type="ECO:0000313" key="2">
    <source>
        <dbReference type="EMBL" id="KAI1705992.1"/>
    </source>
</evidence>
<sequence length="311" mass="35352">MYGLKLSLFFLFFVQHQFAVADLSNEEPKEMANIDAFADEISKLISLSGTGYSKFKHLREIFPSIETLAVAENLRKISHLIHEKHMILQDLIIAAQKLRDIFVKFEISSNHSTESPQPTQSLEEKTRRCMESSNYWNKEVTVPIKKIQHEIGSALSKNLTNLNTLLCSSNNTLIAIYMTGKVPFTSFDCIKECGRGAVDHIYGMLYDYALILTFYHAICLVGVDLQEGRGRLLYAHKQFNKKMVYDDMSYFNYTDFQINDTIAKLYPAETTSDSTFTSIGSSQASDYSKSTVSLTLTLKLRTIQYTHPPAL</sequence>
<reference evidence="2" key="1">
    <citation type="submission" date="2022-01" db="EMBL/GenBank/DDBJ databases">
        <title>Genome Sequence Resource for Two Populations of Ditylenchus destructor, the Migratory Endoparasitic Phytonematode.</title>
        <authorList>
            <person name="Zhang H."/>
            <person name="Lin R."/>
            <person name="Xie B."/>
        </authorList>
    </citation>
    <scope>NUCLEOTIDE SEQUENCE</scope>
    <source>
        <strain evidence="2">BazhouSP</strain>
    </source>
</reference>
<dbReference type="AlphaFoldDB" id="A0AAD4R2Y9"/>
<keyword evidence="1" id="KW-0732">Signal</keyword>
<dbReference type="Proteomes" id="UP001201812">
    <property type="component" value="Unassembled WGS sequence"/>
</dbReference>
<protein>
    <submittedName>
        <fullName evidence="2">Uncharacterized protein</fullName>
    </submittedName>
</protein>